<dbReference type="PANTHER" id="PTHR31374">
    <property type="entry name" value="AUXIN-INDUCED PROTEIN-LIKE-RELATED"/>
    <property type="match status" value="1"/>
</dbReference>
<dbReference type="EMBL" id="VOIH02000010">
    <property type="protein sequence ID" value="KAF3435811.1"/>
    <property type="molecule type" value="Genomic_DNA"/>
</dbReference>
<keyword evidence="3" id="KW-1185">Reference proteome</keyword>
<evidence type="ECO:0000313" key="2">
    <source>
        <dbReference type="EMBL" id="KAF3435811.1"/>
    </source>
</evidence>
<dbReference type="Pfam" id="PF02519">
    <property type="entry name" value="Auxin_inducible"/>
    <property type="match status" value="1"/>
</dbReference>
<dbReference type="InterPro" id="IPR003676">
    <property type="entry name" value="SAUR_fam"/>
</dbReference>
<dbReference type="PANTHER" id="PTHR31374:SF183">
    <property type="entry name" value="SAUR-LIKE AUXIN-RESPONSIVE PROTEIN FAMILY"/>
    <property type="match status" value="1"/>
</dbReference>
<dbReference type="GO" id="GO:0009733">
    <property type="term" value="P:response to auxin"/>
    <property type="evidence" value="ECO:0007669"/>
    <property type="project" value="InterPro"/>
</dbReference>
<accession>A0A8K0DW42</accession>
<evidence type="ECO:0000256" key="1">
    <source>
        <dbReference type="ARBA" id="ARBA00006974"/>
    </source>
</evidence>
<evidence type="ECO:0000313" key="3">
    <source>
        <dbReference type="Proteomes" id="UP000796880"/>
    </source>
</evidence>
<comment type="similarity">
    <text evidence="1">Belongs to the ARG7 family.</text>
</comment>
<dbReference type="OrthoDB" id="1624361at2759"/>
<dbReference type="Proteomes" id="UP000796880">
    <property type="component" value="Unassembled WGS sequence"/>
</dbReference>
<sequence>MAPGIGRCNKIRHIVRIRQMLQRWRRKARIAAAAKPAPSDVPAGHVAICVGSSCRRFIVRATYLNHPVFKKLLVEAEEEYGFSNQGPLAIPCDESFFEEVLRVVSRSESGSSGRFLSLEDFQRRCHVENRKSMNAWVNLDRCCMGLPMNPSVKADWALTRDESS</sequence>
<gene>
    <name evidence="2" type="ORF">FNV43_RR22903</name>
</gene>
<reference evidence="2" key="1">
    <citation type="submission" date="2020-03" db="EMBL/GenBank/DDBJ databases">
        <title>A high-quality chromosome-level genome assembly of a woody plant with both climbing and erect habits, Rhamnella rubrinervis.</title>
        <authorList>
            <person name="Lu Z."/>
            <person name="Yang Y."/>
            <person name="Zhu X."/>
            <person name="Sun Y."/>
        </authorList>
    </citation>
    <scope>NUCLEOTIDE SEQUENCE</scope>
    <source>
        <strain evidence="2">BYM</strain>
        <tissue evidence="2">Leaf</tissue>
    </source>
</reference>
<organism evidence="2 3">
    <name type="scientific">Rhamnella rubrinervis</name>
    <dbReference type="NCBI Taxonomy" id="2594499"/>
    <lineage>
        <taxon>Eukaryota</taxon>
        <taxon>Viridiplantae</taxon>
        <taxon>Streptophyta</taxon>
        <taxon>Embryophyta</taxon>
        <taxon>Tracheophyta</taxon>
        <taxon>Spermatophyta</taxon>
        <taxon>Magnoliopsida</taxon>
        <taxon>eudicotyledons</taxon>
        <taxon>Gunneridae</taxon>
        <taxon>Pentapetalae</taxon>
        <taxon>rosids</taxon>
        <taxon>fabids</taxon>
        <taxon>Rosales</taxon>
        <taxon>Rhamnaceae</taxon>
        <taxon>rhamnoid group</taxon>
        <taxon>Rhamneae</taxon>
        <taxon>Rhamnella</taxon>
    </lineage>
</organism>
<comment type="caution">
    <text evidence="2">The sequence shown here is derived from an EMBL/GenBank/DDBJ whole genome shotgun (WGS) entry which is preliminary data.</text>
</comment>
<dbReference type="AlphaFoldDB" id="A0A8K0DW42"/>
<proteinExistence type="inferred from homology"/>
<name>A0A8K0DW42_9ROSA</name>
<protein>
    <submittedName>
        <fullName evidence="2">Uncharacterized protein</fullName>
    </submittedName>
</protein>